<sequence length="71" mass="8301">MNSIIFVFVGSFCSFGRVPFRYVLNVYVHLFSFLYGSRQAYSNLYARPYRTNAKIELNIIKNPMGECLLSY</sequence>
<evidence type="ECO:0000313" key="2">
    <source>
        <dbReference type="Proteomes" id="UP001056120"/>
    </source>
</evidence>
<evidence type="ECO:0000313" key="1">
    <source>
        <dbReference type="EMBL" id="KAI3785511.1"/>
    </source>
</evidence>
<protein>
    <submittedName>
        <fullName evidence="1">Uncharacterized protein</fullName>
    </submittedName>
</protein>
<keyword evidence="2" id="KW-1185">Reference proteome</keyword>
<reference evidence="2" key="1">
    <citation type="journal article" date="2022" name="Mol. Ecol. Resour.">
        <title>The genomes of chicory, endive, great burdock and yacon provide insights into Asteraceae palaeo-polyploidization history and plant inulin production.</title>
        <authorList>
            <person name="Fan W."/>
            <person name="Wang S."/>
            <person name="Wang H."/>
            <person name="Wang A."/>
            <person name="Jiang F."/>
            <person name="Liu H."/>
            <person name="Zhao H."/>
            <person name="Xu D."/>
            <person name="Zhang Y."/>
        </authorList>
    </citation>
    <scope>NUCLEOTIDE SEQUENCE [LARGE SCALE GENOMIC DNA]</scope>
    <source>
        <strain evidence="2">cv. Yunnan</strain>
    </source>
</reference>
<name>A0ACB9GQM6_9ASTR</name>
<accession>A0ACB9GQM6</accession>
<dbReference type="Proteomes" id="UP001056120">
    <property type="component" value="Linkage Group LG14"/>
</dbReference>
<proteinExistence type="predicted"/>
<comment type="caution">
    <text evidence="1">The sequence shown here is derived from an EMBL/GenBank/DDBJ whole genome shotgun (WGS) entry which is preliminary data.</text>
</comment>
<organism evidence="1 2">
    <name type="scientific">Smallanthus sonchifolius</name>
    <dbReference type="NCBI Taxonomy" id="185202"/>
    <lineage>
        <taxon>Eukaryota</taxon>
        <taxon>Viridiplantae</taxon>
        <taxon>Streptophyta</taxon>
        <taxon>Embryophyta</taxon>
        <taxon>Tracheophyta</taxon>
        <taxon>Spermatophyta</taxon>
        <taxon>Magnoliopsida</taxon>
        <taxon>eudicotyledons</taxon>
        <taxon>Gunneridae</taxon>
        <taxon>Pentapetalae</taxon>
        <taxon>asterids</taxon>
        <taxon>campanulids</taxon>
        <taxon>Asterales</taxon>
        <taxon>Asteraceae</taxon>
        <taxon>Asteroideae</taxon>
        <taxon>Heliantheae alliance</taxon>
        <taxon>Millerieae</taxon>
        <taxon>Smallanthus</taxon>
    </lineage>
</organism>
<reference evidence="1 2" key="2">
    <citation type="journal article" date="2022" name="Mol. Ecol. Resour.">
        <title>The genomes of chicory, endive, great burdock and yacon provide insights into Asteraceae paleo-polyploidization history and plant inulin production.</title>
        <authorList>
            <person name="Fan W."/>
            <person name="Wang S."/>
            <person name="Wang H."/>
            <person name="Wang A."/>
            <person name="Jiang F."/>
            <person name="Liu H."/>
            <person name="Zhao H."/>
            <person name="Xu D."/>
            <person name="Zhang Y."/>
        </authorList>
    </citation>
    <scope>NUCLEOTIDE SEQUENCE [LARGE SCALE GENOMIC DNA]</scope>
    <source>
        <strain evidence="2">cv. Yunnan</strain>
        <tissue evidence="1">Leaves</tissue>
    </source>
</reference>
<gene>
    <name evidence="1" type="ORF">L1987_44630</name>
</gene>
<dbReference type="EMBL" id="CM042031">
    <property type="protein sequence ID" value="KAI3785511.1"/>
    <property type="molecule type" value="Genomic_DNA"/>
</dbReference>